<evidence type="ECO:0000256" key="5">
    <source>
        <dbReference type="SAM" id="Phobius"/>
    </source>
</evidence>
<dbReference type="Gene3D" id="2.130.10.130">
    <property type="entry name" value="Integrin alpha, N-terminal"/>
    <property type="match status" value="4"/>
</dbReference>
<dbReference type="Pfam" id="PF05345">
    <property type="entry name" value="He_PIG"/>
    <property type="match status" value="1"/>
</dbReference>
<dbReference type="InterPro" id="IPR013519">
    <property type="entry name" value="Int_alpha_beta-p"/>
</dbReference>
<protein>
    <recommendedName>
        <fullName evidence="8">Integrin</fullName>
    </recommendedName>
</protein>
<keyword evidence="1" id="KW-0732">Signal</keyword>
<dbReference type="Pfam" id="PF14312">
    <property type="entry name" value="FG-GAP_2"/>
    <property type="match status" value="7"/>
</dbReference>
<organism evidence="6 7">
    <name type="scientific">Leptospira yasudae</name>
    <dbReference type="NCBI Taxonomy" id="2202201"/>
    <lineage>
        <taxon>Bacteria</taxon>
        <taxon>Pseudomonadati</taxon>
        <taxon>Spirochaetota</taxon>
        <taxon>Spirochaetia</taxon>
        <taxon>Leptospirales</taxon>
        <taxon>Leptospiraceae</taxon>
        <taxon>Leptospira</taxon>
    </lineage>
</organism>
<sequence length="701" mass="73403">MKDLLKETNSKFRMANRSCLEPEEVETISRKYSKYFLLRFSSLAGFLFLIHLLLFGIAFCECLPNEKDNDPALMLLGVPQTSEESPNNDGSPQLSFNYPTSSYRLVKNVPVVPISPDIQGDLSNFSVTPPLPAGLVMNPTTGTITGSPASPLPVTTYQVTASNSSKSFTVSLNLSADALNAEIESYIKAPNAEVFDQFGKSIAIDGDTLVVGAPIEDSNQTTISNSLGPNLTPAGDNDAATFSGAAYVFRRMGTTWAFEAYLKAPNAEANDQFGDVVAIDGDTIVVGTYYENSNQTSISNSLGANLTPAGDNDSAGNSGAAYVFRRTGSIWAFEAYLKAPNVESGDQFSWSIAVDGDTVVIGSNAEDSNQTSISNSLGANLTPAGDNDSAGNSGAAYVFRRTGSTWAFEAYLKAPNAEGNDFFGTSVAIDGDTIAVASTGEDSNQTSVSNILGPNLTPAGDNDAANGSGAVYIFRRTGTLWSFESYLKAPNVEAGDNFGSSIAIDGDTLVVGSNSEDSNQTSISNSLGPNLTPAGDNDSASNSGAAYVFRRTGSTWAFEAYLKAPNAESGDQFGYKVAIDNGFIAISAPFERGGGGISLHNPQPTFGPANDNDSAFGAGAVYVFRRDSNVWVWQSYIKGKNTEASDRFGESISISGELIAVGAMGEDSANAIICNGATNIPTGATDNEGAGGSGAAYVFTR</sequence>
<comment type="caution">
    <text evidence="6">The sequence shown here is derived from an EMBL/GenBank/DDBJ whole genome shotgun (WGS) entry which is preliminary data.</text>
</comment>
<dbReference type="EMBL" id="QHCR01000005">
    <property type="protein sequence ID" value="RHX79696.1"/>
    <property type="molecule type" value="Genomic_DNA"/>
</dbReference>
<evidence type="ECO:0000256" key="2">
    <source>
        <dbReference type="ARBA" id="ARBA00022737"/>
    </source>
</evidence>
<gene>
    <name evidence="6" type="ORF">DLM77_12525</name>
</gene>
<evidence type="ECO:0000256" key="1">
    <source>
        <dbReference type="ARBA" id="ARBA00022729"/>
    </source>
</evidence>
<keyword evidence="5" id="KW-0812">Transmembrane</keyword>
<keyword evidence="5" id="KW-0472">Membrane</keyword>
<dbReference type="InterPro" id="IPR028994">
    <property type="entry name" value="Integrin_alpha_N"/>
</dbReference>
<evidence type="ECO:0008006" key="8">
    <source>
        <dbReference type="Google" id="ProtNLM"/>
    </source>
</evidence>
<name>A0ABX9M3J7_9LEPT</name>
<dbReference type="InterPro" id="IPR013517">
    <property type="entry name" value="FG-GAP"/>
</dbReference>
<evidence type="ECO:0000256" key="3">
    <source>
        <dbReference type="ARBA" id="ARBA00023180"/>
    </source>
</evidence>
<feature type="transmembrane region" description="Helical" evidence="5">
    <location>
        <begin position="36"/>
        <end position="59"/>
    </location>
</feature>
<reference evidence="6 7" key="2">
    <citation type="journal article" date="2020" name="Int. J. Syst. Evol. Microbiol.">
        <title>Leptospira yasudae sp. nov. and Leptospira stimsonii sp. nov., two new species of the pathogenic group isolated from environmental sources.</title>
        <authorList>
            <person name="Casanovas-Massana A."/>
            <person name="Hamond C."/>
            <person name="Santos L.A."/>
            <person name="de Oliveira D."/>
            <person name="Hacker K.P."/>
            <person name="Balassiano I."/>
            <person name="Costa F."/>
            <person name="Medeiros M.A."/>
            <person name="Reis M.G."/>
            <person name="Ko A.I."/>
            <person name="Wunder E.A."/>
        </authorList>
    </citation>
    <scope>NUCLEOTIDE SEQUENCE [LARGE SCALE GENOMIC DNA]</scope>
    <source>
        <strain evidence="6 7">B21</strain>
    </source>
</reference>
<feature type="region of interest" description="Disordered" evidence="4">
    <location>
        <begin position="513"/>
        <end position="539"/>
    </location>
</feature>
<feature type="compositionally biased region" description="Polar residues" evidence="4">
    <location>
        <begin position="513"/>
        <end position="529"/>
    </location>
</feature>
<proteinExistence type="predicted"/>
<keyword evidence="5" id="KW-1133">Transmembrane helix</keyword>
<reference evidence="7" key="1">
    <citation type="submission" date="2018-05" db="EMBL/GenBank/DDBJ databases">
        <title>Leptospira yasudae sp. nov. and Leptospira stimsonii sp. nov., two pathogenic species of the genus Leptospira isolated from environmental sources.</title>
        <authorList>
            <person name="Casanovas-Massana A."/>
            <person name="Hamond C."/>
            <person name="Santos L.A."/>
            <person name="Hacker K.P."/>
            <person name="Balassiano I."/>
            <person name="Medeiros M.A."/>
            <person name="Reis M.G."/>
            <person name="Ko A.I."/>
            <person name="Wunder E.A."/>
        </authorList>
    </citation>
    <scope>NUCLEOTIDE SEQUENCE [LARGE SCALE GENOMIC DNA]</scope>
    <source>
        <strain evidence="7">B21</strain>
    </source>
</reference>
<keyword evidence="2" id="KW-0677">Repeat</keyword>
<evidence type="ECO:0000256" key="4">
    <source>
        <dbReference type="SAM" id="MobiDB-lite"/>
    </source>
</evidence>
<dbReference type="RefSeq" id="WP_118956376.1">
    <property type="nucleotide sequence ID" value="NZ_QHCR01000005.1"/>
</dbReference>
<dbReference type="SMART" id="SM00191">
    <property type="entry name" value="Int_alpha"/>
    <property type="match status" value="6"/>
</dbReference>
<dbReference type="PANTHER" id="PTHR36220:SF1">
    <property type="entry name" value="GAMMA TUBULIN COMPLEX COMPONENT C-TERMINAL DOMAIN-CONTAINING PROTEIN"/>
    <property type="match status" value="1"/>
</dbReference>
<keyword evidence="3" id="KW-0325">Glycoprotein</keyword>
<evidence type="ECO:0000313" key="7">
    <source>
        <dbReference type="Proteomes" id="UP000285569"/>
    </source>
</evidence>
<accession>A0ABX9M3J7</accession>
<dbReference type="PANTHER" id="PTHR36220">
    <property type="entry name" value="UNNAMED PRODUCT"/>
    <property type="match status" value="1"/>
</dbReference>
<evidence type="ECO:0000313" key="6">
    <source>
        <dbReference type="EMBL" id="RHX79696.1"/>
    </source>
</evidence>
<keyword evidence="7" id="KW-1185">Reference proteome</keyword>
<dbReference type="Proteomes" id="UP000285569">
    <property type="component" value="Unassembled WGS sequence"/>
</dbReference>